<accession>A0ABS6GR31</accession>
<keyword evidence="3" id="KW-1185">Reference proteome</keyword>
<dbReference type="Proteomes" id="UP000812672">
    <property type="component" value="Unassembled WGS sequence"/>
</dbReference>
<gene>
    <name evidence="2" type="ORF">KQ486_07635</name>
</gene>
<evidence type="ECO:0000256" key="1">
    <source>
        <dbReference type="SAM" id="Phobius"/>
    </source>
</evidence>
<feature type="transmembrane region" description="Helical" evidence="1">
    <location>
        <begin position="6"/>
        <end position="23"/>
    </location>
</feature>
<dbReference type="EMBL" id="JAHLZF010000009">
    <property type="protein sequence ID" value="MBU6080887.1"/>
    <property type="molecule type" value="Genomic_DNA"/>
</dbReference>
<dbReference type="RefSeq" id="WP_216687239.1">
    <property type="nucleotide sequence ID" value="NZ_CAUPKR010000025.1"/>
</dbReference>
<keyword evidence="1" id="KW-0812">Transmembrane</keyword>
<evidence type="ECO:0000313" key="3">
    <source>
        <dbReference type="Proteomes" id="UP000812672"/>
    </source>
</evidence>
<feature type="transmembrane region" description="Helical" evidence="1">
    <location>
        <begin position="35"/>
        <end position="54"/>
    </location>
</feature>
<reference evidence="2 3" key="1">
    <citation type="journal article" date="2011" name="Int. J. Syst. Evol. Microbiol.">
        <title>Allobacillus halotolerans gen. nov., sp. nov. isolated from shrimp paste.</title>
        <authorList>
            <person name="Sheu S.Y."/>
            <person name="Arun A.B."/>
            <person name="Jiang S.R."/>
            <person name="Young C.C."/>
            <person name="Chen W.M."/>
        </authorList>
    </citation>
    <scope>NUCLEOTIDE SEQUENCE [LARGE SCALE GENOMIC DNA]</scope>
    <source>
        <strain evidence="2 3">LMG 24826</strain>
    </source>
</reference>
<name>A0ABS6GR31_9BACI</name>
<sequence>MTFLHYAIVFFIVLIFTGILRFLQLQNQIWVELYLFVFAPLAGLSLLCLFLVFIQMKAAVFLEIGRFLLIYSTLGILLGYCWQSIIKRY</sequence>
<feature type="transmembrane region" description="Helical" evidence="1">
    <location>
        <begin position="60"/>
        <end position="82"/>
    </location>
</feature>
<keyword evidence="1" id="KW-0472">Membrane</keyword>
<protein>
    <recommendedName>
        <fullName evidence="4">YesK-like protein</fullName>
    </recommendedName>
</protein>
<evidence type="ECO:0000313" key="2">
    <source>
        <dbReference type="EMBL" id="MBU6080887.1"/>
    </source>
</evidence>
<evidence type="ECO:0008006" key="4">
    <source>
        <dbReference type="Google" id="ProtNLM"/>
    </source>
</evidence>
<proteinExistence type="predicted"/>
<comment type="caution">
    <text evidence="2">The sequence shown here is derived from an EMBL/GenBank/DDBJ whole genome shotgun (WGS) entry which is preliminary data.</text>
</comment>
<organism evidence="2 3">
    <name type="scientific">Allobacillus halotolerans</name>
    <dbReference type="NCBI Taxonomy" id="570278"/>
    <lineage>
        <taxon>Bacteria</taxon>
        <taxon>Bacillati</taxon>
        <taxon>Bacillota</taxon>
        <taxon>Bacilli</taxon>
        <taxon>Bacillales</taxon>
        <taxon>Bacillaceae</taxon>
        <taxon>Allobacillus</taxon>
    </lineage>
</organism>
<keyword evidence="1" id="KW-1133">Transmembrane helix</keyword>